<evidence type="ECO:0000256" key="2">
    <source>
        <dbReference type="ARBA" id="ARBA00022771"/>
    </source>
</evidence>
<keyword evidence="1" id="KW-0479">Metal-binding</keyword>
<keyword evidence="3" id="KW-0862">Zinc</keyword>
<sequence length="161" mass="19972">MNITKRLFPYTRPWDHILDSVHYNKIFHPNLCHVCKKTREVVNLITCNRCFFISYCSEDHKNLHFLQHREICTAIEKYLKDNPEYLTHRFSQEEWLEVHDDFYQSVKQNLGRELERYEEQMFIFTRLCFICYQQTRLYSCKKCLSIDYCLEHKEEFEQRHE</sequence>
<evidence type="ECO:0000259" key="5">
    <source>
        <dbReference type="PROSITE" id="PS50865"/>
    </source>
</evidence>
<dbReference type="Gene3D" id="6.10.140.2220">
    <property type="match status" value="1"/>
</dbReference>
<gene>
    <name evidence="6" type="ORF">EAI_00188</name>
</gene>
<keyword evidence="7" id="KW-1185">Reference proteome</keyword>
<name>E2BP64_HARSA</name>
<dbReference type="OrthoDB" id="5282002at2759"/>
<dbReference type="AlphaFoldDB" id="E2BP64"/>
<dbReference type="PROSITE" id="PS50865">
    <property type="entry name" value="ZF_MYND_2"/>
    <property type="match status" value="1"/>
</dbReference>
<dbReference type="Pfam" id="PF01753">
    <property type="entry name" value="zf-MYND"/>
    <property type="match status" value="1"/>
</dbReference>
<dbReference type="Proteomes" id="UP000008237">
    <property type="component" value="Unassembled WGS sequence"/>
</dbReference>
<evidence type="ECO:0000256" key="3">
    <source>
        <dbReference type="ARBA" id="ARBA00022833"/>
    </source>
</evidence>
<evidence type="ECO:0000256" key="1">
    <source>
        <dbReference type="ARBA" id="ARBA00022723"/>
    </source>
</evidence>
<evidence type="ECO:0000313" key="7">
    <source>
        <dbReference type="Proteomes" id="UP000008237"/>
    </source>
</evidence>
<proteinExistence type="predicted"/>
<keyword evidence="2 4" id="KW-0863">Zinc-finger</keyword>
<organism evidence="7">
    <name type="scientific">Harpegnathos saltator</name>
    <name type="common">Jerdon's jumping ant</name>
    <dbReference type="NCBI Taxonomy" id="610380"/>
    <lineage>
        <taxon>Eukaryota</taxon>
        <taxon>Metazoa</taxon>
        <taxon>Ecdysozoa</taxon>
        <taxon>Arthropoda</taxon>
        <taxon>Hexapoda</taxon>
        <taxon>Insecta</taxon>
        <taxon>Pterygota</taxon>
        <taxon>Neoptera</taxon>
        <taxon>Endopterygota</taxon>
        <taxon>Hymenoptera</taxon>
        <taxon>Apocrita</taxon>
        <taxon>Aculeata</taxon>
        <taxon>Formicoidea</taxon>
        <taxon>Formicidae</taxon>
        <taxon>Ponerinae</taxon>
        <taxon>Ponerini</taxon>
        <taxon>Harpegnathos</taxon>
    </lineage>
</organism>
<dbReference type="EMBL" id="GL449553">
    <property type="protein sequence ID" value="EFN82484.1"/>
    <property type="molecule type" value="Genomic_DNA"/>
</dbReference>
<protein>
    <recommendedName>
        <fullName evidence="5">MYND-type domain-containing protein</fullName>
    </recommendedName>
</protein>
<accession>E2BP64</accession>
<feature type="domain" description="MYND-type" evidence="5">
    <location>
        <begin position="32"/>
        <end position="72"/>
    </location>
</feature>
<evidence type="ECO:0000256" key="4">
    <source>
        <dbReference type="PROSITE-ProRule" id="PRU00134"/>
    </source>
</evidence>
<dbReference type="GO" id="GO:0008270">
    <property type="term" value="F:zinc ion binding"/>
    <property type="evidence" value="ECO:0007669"/>
    <property type="project" value="UniProtKB-KW"/>
</dbReference>
<dbReference type="SUPFAM" id="SSF144232">
    <property type="entry name" value="HIT/MYND zinc finger-like"/>
    <property type="match status" value="1"/>
</dbReference>
<reference evidence="6 7" key="1">
    <citation type="journal article" date="2010" name="Science">
        <title>Genomic comparison of the ants Camponotus floridanus and Harpegnathos saltator.</title>
        <authorList>
            <person name="Bonasio R."/>
            <person name="Zhang G."/>
            <person name="Ye C."/>
            <person name="Mutti N.S."/>
            <person name="Fang X."/>
            <person name="Qin N."/>
            <person name="Donahue G."/>
            <person name="Yang P."/>
            <person name="Li Q."/>
            <person name="Li C."/>
            <person name="Zhang P."/>
            <person name="Huang Z."/>
            <person name="Berger S.L."/>
            <person name="Reinberg D."/>
            <person name="Wang J."/>
            <person name="Liebig J."/>
        </authorList>
    </citation>
    <scope>NUCLEOTIDE SEQUENCE [LARGE SCALE GENOMIC DNA]</scope>
    <source>
        <strain evidence="6 7">R22 G/1</strain>
    </source>
</reference>
<evidence type="ECO:0000313" key="6">
    <source>
        <dbReference type="EMBL" id="EFN82484.1"/>
    </source>
</evidence>
<dbReference type="InterPro" id="IPR002893">
    <property type="entry name" value="Znf_MYND"/>
</dbReference>
<dbReference type="InParanoid" id="E2BP64"/>